<dbReference type="GO" id="GO:0000209">
    <property type="term" value="P:protein polyubiquitination"/>
    <property type="evidence" value="ECO:0007669"/>
    <property type="project" value="TreeGrafter"/>
</dbReference>
<dbReference type="InterPro" id="IPR016024">
    <property type="entry name" value="ARM-type_fold"/>
</dbReference>
<keyword evidence="8 12" id="KW-0833">Ubl conjugation pathway</keyword>
<feature type="region of interest" description="Disordered" evidence="13">
    <location>
        <begin position="2578"/>
        <end position="2613"/>
    </location>
</feature>
<dbReference type="SMART" id="SM00119">
    <property type="entry name" value="HECTc"/>
    <property type="match status" value="1"/>
</dbReference>
<feature type="compositionally biased region" description="Low complexity" evidence="13">
    <location>
        <begin position="2816"/>
        <end position="2829"/>
    </location>
</feature>
<keyword evidence="14" id="KW-1133">Transmembrane helix</keyword>
<keyword evidence="7" id="KW-0227">DNA damage</keyword>
<dbReference type="FunFam" id="3.30.2160.10:FF:000007">
    <property type="entry name" value="E3 ubiquitin-protein ligase HUWE1 isoform X2"/>
    <property type="match status" value="1"/>
</dbReference>
<evidence type="ECO:0000256" key="10">
    <source>
        <dbReference type="ARBA" id="ARBA00023242"/>
    </source>
</evidence>
<feature type="compositionally biased region" description="Acidic residues" evidence="13">
    <location>
        <begin position="749"/>
        <end position="760"/>
    </location>
</feature>
<dbReference type="InterPro" id="IPR035983">
    <property type="entry name" value="Hect_E3_ubiquitin_ligase"/>
</dbReference>
<dbReference type="SUPFAM" id="SSF56204">
    <property type="entry name" value="Hect, E3 ligase catalytic domain"/>
    <property type="match status" value="1"/>
</dbReference>
<dbReference type="PROSITE" id="PS50918">
    <property type="entry name" value="WWE"/>
    <property type="match status" value="1"/>
</dbReference>
<keyword evidence="14" id="KW-0812">Transmembrane</keyword>
<keyword evidence="9" id="KW-0234">DNA repair</keyword>
<keyword evidence="6" id="KW-0808">Transferase</keyword>
<dbReference type="InterPro" id="IPR004170">
    <property type="entry name" value="WWE_dom"/>
</dbReference>
<dbReference type="Pfam" id="PF14377">
    <property type="entry name" value="UBM"/>
    <property type="match status" value="3"/>
</dbReference>
<evidence type="ECO:0000256" key="9">
    <source>
        <dbReference type="ARBA" id="ARBA00023204"/>
    </source>
</evidence>
<dbReference type="GO" id="GO:0005737">
    <property type="term" value="C:cytoplasm"/>
    <property type="evidence" value="ECO:0007669"/>
    <property type="project" value="TreeGrafter"/>
</dbReference>
<feature type="compositionally biased region" description="Pro residues" evidence="13">
    <location>
        <begin position="2801"/>
        <end position="2815"/>
    </location>
</feature>
<dbReference type="Pfam" id="PF00632">
    <property type="entry name" value="HECT"/>
    <property type="match status" value="1"/>
</dbReference>
<feature type="compositionally biased region" description="Polar residues" evidence="13">
    <location>
        <begin position="2977"/>
        <end position="2996"/>
    </location>
</feature>
<dbReference type="PANTHER" id="PTHR11254:SF67">
    <property type="entry name" value="E3 UBIQUITIN-PROTEIN LIGASE HUWE1"/>
    <property type="match status" value="1"/>
</dbReference>
<feature type="compositionally biased region" description="Pro residues" evidence="13">
    <location>
        <begin position="3561"/>
        <end position="3572"/>
    </location>
</feature>
<name>A0A9P0EWR9_BEMTA</name>
<dbReference type="InterPro" id="IPR010309">
    <property type="entry name" value="E3_Ub_ligase_DUF908"/>
</dbReference>
<feature type="compositionally biased region" description="Polar residues" evidence="13">
    <location>
        <begin position="1992"/>
        <end position="2011"/>
    </location>
</feature>
<organism evidence="17 18">
    <name type="scientific">Bemisia tabaci</name>
    <name type="common">Sweetpotato whitefly</name>
    <name type="synonym">Aleurodes tabaci</name>
    <dbReference type="NCBI Taxonomy" id="7038"/>
    <lineage>
        <taxon>Eukaryota</taxon>
        <taxon>Metazoa</taxon>
        <taxon>Ecdysozoa</taxon>
        <taxon>Arthropoda</taxon>
        <taxon>Hexapoda</taxon>
        <taxon>Insecta</taxon>
        <taxon>Pterygota</taxon>
        <taxon>Neoptera</taxon>
        <taxon>Paraneoptera</taxon>
        <taxon>Hemiptera</taxon>
        <taxon>Sternorrhyncha</taxon>
        <taxon>Aleyrodoidea</taxon>
        <taxon>Aleyrodidae</taxon>
        <taxon>Aleyrodinae</taxon>
        <taxon>Bemisia</taxon>
    </lineage>
</organism>
<evidence type="ECO:0000313" key="17">
    <source>
        <dbReference type="EMBL" id="CAH0382130.1"/>
    </source>
</evidence>
<feature type="compositionally biased region" description="Basic and acidic residues" evidence="13">
    <location>
        <begin position="1052"/>
        <end position="1063"/>
    </location>
</feature>
<feature type="compositionally biased region" description="Polar residues" evidence="13">
    <location>
        <begin position="3625"/>
        <end position="3637"/>
    </location>
</feature>
<gene>
    <name evidence="17" type="ORF">BEMITA_LOCUS1710</name>
</gene>
<evidence type="ECO:0000256" key="4">
    <source>
        <dbReference type="ARBA" id="ARBA00012485"/>
    </source>
</evidence>
<dbReference type="CDD" id="cd00078">
    <property type="entry name" value="HECTc"/>
    <property type="match status" value="1"/>
</dbReference>
<dbReference type="Pfam" id="PF06012">
    <property type="entry name" value="DUF908"/>
    <property type="match status" value="1"/>
</dbReference>
<feature type="region of interest" description="Disordered" evidence="13">
    <location>
        <begin position="730"/>
        <end position="776"/>
    </location>
</feature>
<evidence type="ECO:0000256" key="8">
    <source>
        <dbReference type="ARBA" id="ARBA00022786"/>
    </source>
</evidence>
<evidence type="ECO:0000256" key="7">
    <source>
        <dbReference type="ARBA" id="ARBA00022763"/>
    </source>
</evidence>
<dbReference type="Proteomes" id="UP001152759">
    <property type="component" value="Chromosome 1"/>
</dbReference>
<evidence type="ECO:0000259" key="15">
    <source>
        <dbReference type="PROSITE" id="PS50237"/>
    </source>
</evidence>
<dbReference type="Gene3D" id="3.30.2160.10">
    <property type="entry name" value="Hect, E3 ligase catalytic domain"/>
    <property type="match status" value="1"/>
</dbReference>
<feature type="compositionally biased region" description="Acidic residues" evidence="13">
    <location>
        <begin position="2324"/>
        <end position="2336"/>
    </location>
</feature>
<evidence type="ECO:0000313" key="18">
    <source>
        <dbReference type="Proteomes" id="UP001152759"/>
    </source>
</evidence>
<feature type="compositionally biased region" description="Basic and acidic residues" evidence="13">
    <location>
        <begin position="2228"/>
        <end position="2238"/>
    </location>
</feature>
<feature type="compositionally biased region" description="Low complexity" evidence="13">
    <location>
        <begin position="3661"/>
        <end position="3683"/>
    </location>
</feature>
<feature type="active site" description="Glycyl thioester intermediate" evidence="12">
    <location>
        <position position="4075"/>
    </location>
</feature>
<comment type="catalytic activity">
    <reaction evidence="1">
        <text>S-ubiquitinyl-[E2 ubiquitin-conjugating enzyme]-L-cysteine + [acceptor protein]-L-lysine = [E2 ubiquitin-conjugating enzyme]-L-cysteine + N(6)-ubiquitinyl-[acceptor protein]-L-lysine.</text>
        <dbReference type="EC" id="2.3.2.26"/>
    </reaction>
</comment>
<dbReference type="InterPro" id="IPR037197">
    <property type="entry name" value="WWE_dom_sf"/>
</dbReference>
<protein>
    <recommendedName>
        <fullName evidence="4">HECT-type E3 ubiquitin transferase</fullName>
        <ecNumber evidence="4">2.3.2.26</ecNumber>
    </recommendedName>
</protein>
<feature type="region of interest" description="Disordered" evidence="13">
    <location>
        <begin position="2971"/>
        <end position="2996"/>
    </location>
</feature>
<keyword evidence="18" id="KW-1185">Reference proteome</keyword>
<feature type="compositionally biased region" description="Polar residues" evidence="13">
    <location>
        <begin position="3478"/>
        <end position="3487"/>
    </location>
</feature>
<dbReference type="InterPro" id="IPR050409">
    <property type="entry name" value="E3_ubiq-protein_ligase"/>
</dbReference>
<feature type="compositionally biased region" description="Low complexity" evidence="13">
    <location>
        <begin position="2250"/>
        <end position="2267"/>
    </location>
</feature>
<feature type="region of interest" description="Disordered" evidence="13">
    <location>
        <begin position="3625"/>
        <end position="3683"/>
    </location>
</feature>
<comment type="similarity">
    <text evidence="11">Belongs to the UPL family. TOM1/PTR1 subfamily.</text>
</comment>
<dbReference type="GO" id="GO:0009966">
    <property type="term" value="P:regulation of signal transduction"/>
    <property type="evidence" value="ECO:0007669"/>
    <property type="project" value="UniProtKB-ARBA"/>
</dbReference>
<dbReference type="PANTHER" id="PTHR11254">
    <property type="entry name" value="HECT DOMAIN UBIQUITIN-PROTEIN LIGASE"/>
    <property type="match status" value="1"/>
</dbReference>
<feature type="compositionally biased region" description="Basic and acidic residues" evidence="13">
    <location>
        <begin position="2578"/>
        <end position="2592"/>
    </location>
</feature>
<feature type="region of interest" description="Disordered" evidence="13">
    <location>
        <begin position="2218"/>
        <end position="2269"/>
    </location>
</feature>
<dbReference type="InterPro" id="IPR000569">
    <property type="entry name" value="HECT_dom"/>
</dbReference>
<feature type="transmembrane region" description="Helical" evidence="14">
    <location>
        <begin position="121"/>
        <end position="143"/>
    </location>
</feature>
<dbReference type="FunFam" id="3.90.1750.10:FF:000003">
    <property type="entry name" value="E3 ubiquitin-protein ligase UPL1"/>
    <property type="match status" value="1"/>
</dbReference>
<feature type="region of interest" description="Disordered" evidence="13">
    <location>
        <begin position="2305"/>
        <end position="2383"/>
    </location>
</feature>
<dbReference type="Pfam" id="PF02825">
    <property type="entry name" value="WWE"/>
    <property type="match status" value="1"/>
</dbReference>
<dbReference type="InterPro" id="IPR025527">
    <property type="entry name" value="HUWE1/Rev1_UBM"/>
</dbReference>
<feature type="region of interest" description="Disordered" evidence="13">
    <location>
        <begin position="1052"/>
        <end position="1078"/>
    </location>
</feature>
<evidence type="ECO:0000256" key="2">
    <source>
        <dbReference type="ARBA" id="ARBA00004123"/>
    </source>
</evidence>
<dbReference type="InterPro" id="IPR010314">
    <property type="entry name" value="E3_Ub_ligase_DUF913"/>
</dbReference>
<evidence type="ECO:0000256" key="3">
    <source>
        <dbReference type="ARBA" id="ARBA00004906"/>
    </source>
</evidence>
<dbReference type="SUPFAM" id="SSF117839">
    <property type="entry name" value="WWE domain"/>
    <property type="match status" value="1"/>
</dbReference>
<keyword evidence="14" id="KW-0472">Membrane</keyword>
<feature type="domain" description="WWE" evidence="16">
    <location>
        <begin position="1602"/>
        <end position="1680"/>
    </location>
</feature>
<accession>A0A9P0EWR9</accession>
<evidence type="ECO:0000256" key="12">
    <source>
        <dbReference type="PROSITE-ProRule" id="PRU00104"/>
    </source>
</evidence>
<dbReference type="SUPFAM" id="SSF48371">
    <property type="entry name" value="ARM repeat"/>
    <property type="match status" value="1"/>
</dbReference>
<dbReference type="GO" id="GO:0006281">
    <property type="term" value="P:DNA repair"/>
    <property type="evidence" value="ECO:0007669"/>
    <property type="project" value="UniProtKB-KW"/>
</dbReference>
<feature type="region of interest" description="Disordered" evidence="13">
    <location>
        <begin position="1992"/>
        <end position="2021"/>
    </location>
</feature>
<proteinExistence type="inferred from homology"/>
<feature type="compositionally biased region" description="Basic and acidic residues" evidence="13">
    <location>
        <begin position="3489"/>
        <end position="3500"/>
    </location>
</feature>
<feature type="compositionally biased region" description="Low complexity" evidence="13">
    <location>
        <begin position="3464"/>
        <end position="3476"/>
    </location>
</feature>
<comment type="pathway">
    <text evidence="3">Protein modification; protein ubiquitination.</text>
</comment>
<evidence type="ECO:0000256" key="11">
    <source>
        <dbReference type="ARBA" id="ARBA00034494"/>
    </source>
</evidence>
<evidence type="ECO:0000256" key="14">
    <source>
        <dbReference type="SAM" id="Phobius"/>
    </source>
</evidence>
<sequence length="4108" mass="457753">MGRIDRSKLKRSYSEVPPECRPLIEKLKSCNESELLAELKQIDSWNYGKCELYHWIDVLDRLDWILEKASARIGRPDSWQLACDQPNYRELKDLTQAVLNFTAILIEQSFSRHLYSSVDHLLVLLTSCDLNVVLGVINLLYMFSKRSNFIPRLEHETRDTLIKFLSCLAESWGGKENGFGLADCCKKDRTHLPSTATTVHYEFRSNNEWNSEHNFKSYKKGSAHCIHLDNVDKMGRSPAEIMDGIVQGYEVPIPNATYLFTHIRLACNFTNYERRLLCVQVRLQALTVLLYSNSYLDPWTTLLYPGLLEELVELLELNNSKLVDIKAAALRTLTSIIHIDRAPGILPRKPALRLDMIIDATGAALYHGFLPQMVRSCINSLVEGENSYSLPLATALFSFLYHMASCESGGEALVNSGMMEALLRIINWNTRQLEHIPLATRAVRMIDLITNVDMQIFQIHGGLESFINRLEMEINICKEEQPGLELLSALTISDQSSDSVANSSEPLRNRLQFFRGTDPSKKVSTCLVPRAALLKTMLNFLKKALQDPAFSESVRHFMDGSLPTSLTHIISNAEYYGPSLFLLATNVITVCVFQEPSLLSTFQDNGLTDFVFHALLVKDVPATREVLGSLPNVFSALSLNIRGLHAFIKYKPFDRIFRVLISPKYLPAMKKRRSADSMSDTATNLGNAMDELMRHQPSLKTFAFEAIITLLEDLCGLGYDPKFTCYRPQKGQTDSGRLLPRIVTHEVGSSDEEDDEEEESSSSSQQSSSQNDCTDETQEKYPIPLIDYILNVTKFVDAILSNNSTEDHCRQFVTQGGLVPLLNLLRMPNLPLDYPITSAAQSVATVCKSILNLAHDNDVLNKSLSQLKIVLEALEPLYQSSFNTSILLHELANVPNFETAFTDATATPLLHHMSAVHGYITLLIYVCKTGQLDIRTITMQTWGSQMGIEILKNLTELYTALVWESNVLLALCKEEMPAADSSEKFEFCLEDINKLVPPEMRMVEHDQGVSKDVAGSSSGTSAKSLNAAQFIMYYSDNSDDDIKLGKKKEIRDYSRKKSKKNEPCDDSSSDSAEVTKPDKPDVAYLIPPAIQLKYIKPLVAASSRLGRALAELFGLLTKLCVGFPARTRRGNHLTNTPVCPTPAAEAVSNVLANLLAQGLNYSRISSKPPSSYVMTYLLCFVGFTSPLLFDEKKLPYHLMLQKFIYSAKGIKSFVRSFIFALHGKVEASPPDKKRTLDLNDRPQGTIQFIEAWFSLLEKMVNPRTVLESNHMLPKVMPPGDGRNFDANLYLQQMHWIAFIAVEHFLDTVEQKCLVSLRATDSVLTILKHVMQGEYIMLEKSLKFQENGLGQMVPNLLNPTIYVSRSNTNSNHSYRREIRVENEMEAVADGEPGSSNSSSEETDEKMFDELACQLGSKSENLAPYTVRNDASDLYIPKALYKRFMDRILQFSVQMLDLYPQTVYRLSELVIAVLKRGSPEMIHQFFIDYSHEMSLKIMAVVNISTSPKALGLKALTLQDAVISHQIADLLHFYMLLFEEMRIDCGKAMEKKDIQKVLLKLLQSTSEVLQQSHKLDYLNLPLISMPKMVAPLLLVIDVILKVSTHLSRKAYAHDVTTGEWKWYDLQSGKWMAYTSHNNRLINDAYWRGCHSLRISSNRKRYTIAFLEMCQSSEDSGVQRPIMMCLKMFDPAVGGKASTSVSSPSTVCKMSEEPASSSPATSSYRPGTESTNSADLAVYYHTSRTRIVPIKGFTKDQNKTIIQCCLEVMKHVTNSDTLHAVLQVLVRLTRDYNLAKEAAKKGVVDLLLQVDQSVSFTGFIGLATIIIRHILEEPEALSSAMEKVIRNKTLTNIPPAYKEFHYVIRECAPAIARDPDMFKAVFRDVLRYDATVLDSKDAKKEDDGRIILKNLPNTQEPDEIGPQASQALENILMALYVHSEDDYLDITANEMNPSLAGNITKSNGPVTQSDHLMGGLSSTVFPDDSTLDITFSFSARAQQQNTSSPSNKQPYVSNNKPKKLSEQKKLGPVMTKSTILKLLSDAVRSYSSVAKYVTNFRYPENINQYGVTIKGEVTFIRYVLDTLLPKSGSERTKMIHTLFASLASCNHSPDSQMNLVVEVKDALKRALNDEEKYSKHSQIQNLVDLITTMIENCPPVPLSSSMTLSSSLKLNQYSVNNMVRLLIRKGMAAELARIPQYIDLSGPEFTSTMNAVLKPLETLTRIMSQPPPHTKNRGEKGDKDAANKTQVATRTDETATPAPVATAATPAAEPASDVYEIYEIPPAQEMEDTYDRHFEETVQRTVQRMLSESHDLTPLHSSTSTSNNQNQTEDDDDDDDDDESSGASSSSDSNLATLQESNLDDADADTEVDENVNADDDTEGDDHDEEDWIGFEEDALTVMRGDRVFSVHLDRNDLNNRLVAGRNQRTTRIRHIDSLPIAPDLISRFNSLRNSILGAGGLRSVDPSSDLQIQTWPAFTNLRSRSTIGSTSNGVNNEVASTRVVVMDNGIGLITNSEEEQINFVDQSGYLLGPSLAATLSNIPTAMHYWTEESRLLDADTLPYLAMSIAYDLLPFFESQRTVEVQTKKEKSKKVEDEQKASASKKTSKKSKGGSPPAETTVAATETLVREVPVPAAPAPVPVSAPVAPVAPVAPAAPVVPATSVPSSVSSVAIPPPRTPQGSQTPSYRDFADAQRFALTYQALLANWQQTDDQDITDSAMLSNWMCRQVEALQSSLNRLTQDLTDLSTPNASPIMNIANTTSTTAQTTVSTVASSTAATVTAAPVVSTASTTTSTTATIEPTLSAAPPSAPPSQPETAPPATAPAVSDSSANADSSTLQIPEGVDPSFLEALPEDMRTEVITEHLRLERLRESLNAAGQGGGTSMQVNADFLAALPPSIQEEVLIQQRLENQRQAAATADPNDPVDPADFFENLPPQLRTAILSDMHESQITALPPELQREARGLRREYTERHGFEDSLYSLRSDGTTQNNQPRSTNNTSSTSVHPVTFVTRQILDNEAVACLLVLLFHDDMMRLNTARLHRVIRNVCCHAPTLDWVFRALLSITDKCNEAVSMHQTRSVTRAVKDNSQVRDVEPRNWLNLSLETALGSRTVVFNIQKTSGRRGDRIITIHPIAAPLAFRNTLELLSSMVTVFAPFFVPKSDVVPSFLNSPQPSTSKSRHSSGKLSVQKVDYSNFWDILNHLDNQVQSKKGKTLSRAHSFGSLASQPLSHPSNNFDVSPFGRVLKLLSSPVVKKNSLLMDKLLNLLAQMSSVVNCTNHDSSENLITPSDLQLNTVIEVLTSNSCSEHGLEDATRFLISISMYDNSIRSSVLLLLMDGARKLADQICILIKALFKELRSLSKSQPQMEEQDESSLDYSRASTSKGIVSNRFSKDSIVVINGPVKPLKSSVDLQLCSMAPLVSKTSSQTFFLRILRVILQLRALEVGVKKQANNNVSPPEERDEANARREEQNNVNNLNEINRNRGSSDSSLNIIENNLRDTETARSDAMEASDVTSNETNNVATDTAATNPITPPVGNQPVDEETVSAESNQPANADTPVAMSVGNSPQPEPPQPPPPKLKPLSEQLQLDHLWDTLSSCLTELARTQDYHAVLILQPAIEAFFLVHTADNDSTETQSNATQTKTPSNSTSASTSRAESANEVVMAEDGPSSSNTEMSSDSNPSVPSTSSSTSSQQKFLKFAETHRAVLNQILRQSTIPLLEGPFAVLINHTRILDFDVKRKYFRSELDRCEEGHRRDEVAVHVQRSNVFEDSFRELFRRTSEEWKNRFYIVFEGEEGQDAGGLLREWYMIISRDIFNPMYALFKTSPGDRVTYMINPSSNCNPNHLYYFKFVGRVIAKAIYDNKLLDCYFTRSFYKHILGIPVKFTDMESEDYTFYQGLAYLMENGVSSLGYELTLSTEVQEFGVTEVRDLVPNGRFIPVTEENKMDYIQLVCQMKMTGAIRQQLTAFLEGFYDIIPKKLISIFNEQELELLISGLPNVDIDDLKANTEYYKYQPNSIQIQWFWRALRSFDQADRAKFLQFVTGTSKVPLQGFAALEGMNGVQKFQIHRDERSTDRLPSAHTCFNQLDLPVYESYNKLYTNLLKAIHECSEGFGFA</sequence>
<feature type="compositionally biased region" description="Low complexity" evidence="13">
    <location>
        <begin position="3509"/>
        <end position="3522"/>
    </location>
</feature>
<dbReference type="EC" id="2.3.2.26" evidence="4"/>
<evidence type="ECO:0000256" key="5">
    <source>
        <dbReference type="ARBA" id="ARBA00022553"/>
    </source>
</evidence>
<dbReference type="Gene3D" id="3.90.1750.10">
    <property type="entry name" value="Hect, E3 ligase catalytic domains"/>
    <property type="match status" value="1"/>
</dbReference>
<keyword evidence="10" id="KW-0539">Nucleus</keyword>
<dbReference type="EMBL" id="OU963862">
    <property type="protein sequence ID" value="CAH0382130.1"/>
    <property type="molecule type" value="Genomic_DNA"/>
</dbReference>
<feature type="domain" description="HECT" evidence="15">
    <location>
        <begin position="3772"/>
        <end position="4108"/>
    </location>
</feature>
<feature type="compositionally biased region" description="Low complexity" evidence="13">
    <location>
        <begin position="3638"/>
        <end position="3653"/>
    </location>
</feature>
<feature type="region of interest" description="Disordered" evidence="13">
    <location>
        <begin position="2793"/>
        <end position="2837"/>
    </location>
</feature>
<evidence type="ECO:0000259" key="16">
    <source>
        <dbReference type="PROSITE" id="PS50918"/>
    </source>
</evidence>
<dbReference type="GO" id="GO:0061630">
    <property type="term" value="F:ubiquitin protein ligase activity"/>
    <property type="evidence" value="ECO:0007669"/>
    <property type="project" value="UniProtKB-EC"/>
</dbReference>
<dbReference type="Gene3D" id="3.30.2410.10">
    <property type="entry name" value="Hect, E3 ligase catalytic domain"/>
    <property type="match status" value="1"/>
</dbReference>
<dbReference type="Pfam" id="PF06025">
    <property type="entry name" value="DUF913"/>
    <property type="match status" value="1"/>
</dbReference>
<dbReference type="GO" id="GO:0005634">
    <property type="term" value="C:nucleus"/>
    <property type="evidence" value="ECO:0007669"/>
    <property type="project" value="UniProtKB-SubCell"/>
</dbReference>
<feature type="region of interest" description="Disordered" evidence="13">
    <location>
        <begin position="1699"/>
        <end position="1726"/>
    </location>
</feature>
<comment type="subcellular location">
    <subcellularLocation>
        <location evidence="2">Nucleus</location>
    </subcellularLocation>
</comment>
<evidence type="ECO:0000256" key="1">
    <source>
        <dbReference type="ARBA" id="ARBA00000885"/>
    </source>
</evidence>
<feature type="compositionally biased region" description="Low complexity" evidence="13">
    <location>
        <begin position="1709"/>
        <end position="1719"/>
    </location>
</feature>
<dbReference type="PROSITE" id="PS50237">
    <property type="entry name" value="HECT"/>
    <property type="match status" value="1"/>
</dbReference>
<evidence type="ECO:0000256" key="13">
    <source>
        <dbReference type="SAM" id="MobiDB-lite"/>
    </source>
</evidence>
<feature type="compositionally biased region" description="Acidic residues" evidence="13">
    <location>
        <begin position="2354"/>
        <end position="2383"/>
    </location>
</feature>
<evidence type="ECO:0000256" key="6">
    <source>
        <dbReference type="ARBA" id="ARBA00022679"/>
    </source>
</evidence>
<dbReference type="GO" id="GO:0006511">
    <property type="term" value="P:ubiquitin-dependent protein catabolic process"/>
    <property type="evidence" value="ECO:0007669"/>
    <property type="project" value="TreeGrafter"/>
</dbReference>
<feature type="compositionally biased region" description="Low complexity" evidence="13">
    <location>
        <begin position="761"/>
        <end position="770"/>
    </location>
</feature>
<feature type="region of interest" description="Disordered" evidence="13">
    <location>
        <begin position="3444"/>
        <end position="3574"/>
    </location>
</feature>
<dbReference type="FunFam" id="3.30.2410.10:FF:000004">
    <property type="entry name" value="E3 ubiquitin-protein ligase HUWE1, variant"/>
    <property type="match status" value="1"/>
</dbReference>
<reference evidence="17" key="1">
    <citation type="submission" date="2021-12" db="EMBL/GenBank/DDBJ databases">
        <authorList>
            <person name="King R."/>
        </authorList>
    </citation>
    <scope>NUCLEOTIDE SEQUENCE</scope>
</reference>
<dbReference type="Gene3D" id="3.30.720.50">
    <property type="match status" value="1"/>
</dbReference>
<feature type="region of interest" description="Disordered" evidence="13">
    <location>
        <begin position="2660"/>
        <end position="2679"/>
    </location>
</feature>
<keyword evidence="5" id="KW-0597">Phosphoprotein</keyword>
<dbReference type="Gene3D" id="6.10.250.1630">
    <property type="match status" value="1"/>
</dbReference>
<feature type="compositionally biased region" description="Low complexity" evidence="13">
    <location>
        <begin position="2313"/>
        <end position="2323"/>
    </location>
</feature>